<dbReference type="OrthoDB" id="1446682at2"/>
<proteinExistence type="predicted"/>
<name>A0A3E1F047_9FLAO</name>
<reference evidence="1 2" key="1">
    <citation type="submission" date="2018-08" db="EMBL/GenBank/DDBJ databases">
        <title>The draft genome squence of Brumimicrobium sp. N62.</title>
        <authorList>
            <person name="Du Z.-J."/>
            <person name="Luo H.-R."/>
        </authorList>
    </citation>
    <scope>NUCLEOTIDE SEQUENCE [LARGE SCALE GENOMIC DNA]</scope>
    <source>
        <strain evidence="1 2">N62</strain>
    </source>
</reference>
<organism evidence="1 2">
    <name type="scientific">Brumimicrobium aurantiacum</name>
    <dbReference type="NCBI Taxonomy" id="1737063"/>
    <lineage>
        <taxon>Bacteria</taxon>
        <taxon>Pseudomonadati</taxon>
        <taxon>Bacteroidota</taxon>
        <taxon>Flavobacteriia</taxon>
        <taxon>Flavobacteriales</taxon>
        <taxon>Crocinitomicaceae</taxon>
        <taxon>Brumimicrobium</taxon>
    </lineage>
</organism>
<keyword evidence="2" id="KW-1185">Reference proteome</keyword>
<dbReference type="EMBL" id="QURB01000002">
    <property type="protein sequence ID" value="RFC55180.1"/>
    <property type="molecule type" value="Genomic_DNA"/>
</dbReference>
<accession>A0A3E1F047</accession>
<evidence type="ECO:0000313" key="2">
    <source>
        <dbReference type="Proteomes" id="UP000257127"/>
    </source>
</evidence>
<protein>
    <submittedName>
        <fullName evidence="1">Uncharacterized protein</fullName>
    </submittedName>
</protein>
<sequence length="75" mass="8677">MGRPPTRPAKLKDGFYIEVRNEGSKANGIKIRRDTKEEMEMAIEDYNRIKDVTVLGELKNDKWVNKKEAKAAKKK</sequence>
<dbReference type="Proteomes" id="UP000257127">
    <property type="component" value="Unassembled WGS sequence"/>
</dbReference>
<dbReference type="RefSeq" id="WP_116880159.1">
    <property type="nucleotide sequence ID" value="NZ_QURB01000002.1"/>
</dbReference>
<evidence type="ECO:0000313" key="1">
    <source>
        <dbReference type="EMBL" id="RFC55180.1"/>
    </source>
</evidence>
<comment type="caution">
    <text evidence="1">The sequence shown here is derived from an EMBL/GenBank/DDBJ whole genome shotgun (WGS) entry which is preliminary data.</text>
</comment>
<dbReference type="AlphaFoldDB" id="A0A3E1F047"/>
<gene>
    <name evidence="1" type="ORF">DXU93_04995</name>
</gene>